<gene>
    <name evidence="2" type="ORF">ZOSMA_114G00240</name>
</gene>
<protein>
    <recommendedName>
        <fullName evidence="4">Transmembrane protein</fullName>
    </recommendedName>
</protein>
<name>A0A0K9Q4H8_ZOSMR</name>
<keyword evidence="1" id="KW-0812">Transmembrane</keyword>
<keyword evidence="1" id="KW-1133">Transmembrane helix</keyword>
<keyword evidence="3" id="KW-1185">Reference proteome</keyword>
<dbReference type="InterPro" id="IPR057394">
    <property type="entry name" value="PIGBOS1"/>
</dbReference>
<dbReference type="Proteomes" id="UP000036987">
    <property type="component" value="Unassembled WGS sequence"/>
</dbReference>
<dbReference type="Pfam" id="PF23670">
    <property type="entry name" value="PIGBOS1"/>
    <property type="match status" value="1"/>
</dbReference>
<organism evidence="2 3">
    <name type="scientific">Zostera marina</name>
    <name type="common">Eelgrass</name>
    <dbReference type="NCBI Taxonomy" id="29655"/>
    <lineage>
        <taxon>Eukaryota</taxon>
        <taxon>Viridiplantae</taxon>
        <taxon>Streptophyta</taxon>
        <taxon>Embryophyta</taxon>
        <taxon>Tracheophyta</taxon>
        <taxon>Spermatophyta</taxon>
        <taxon>Magnoliopsida</taxon>
        <taxon>Liliopsida</taxon>
        <taxon>Zosteraceae</taxon>
        <taxon>Zostera</taxon>
    </lineage>
</organism>
<evidence type="ECO:0008006" key="4">
    <source>
        <dbReference type="Google" id="ProtNLM"/>
    </source>
</evidence>
<accession>A0A0K9Q4H8</accession>
<evidence type="ECO:0000256" key="1">
    <source>
        <dbReference type="SAM" id="Phobius"/>
    </source>
</evidence>
<keyword evidence="1" id="KW-0472">Membrane</keyword>
<sequence length="58" mass="6622">MLFWRSRRGFLSLPMVIGAVVIGMVSGKAIFGPPLEEYWGKRQQEEREANERIDVAAK</sequence>
<dbReference type="AlphaFoldDB" id="A0A0K9Q4H8"/>
<feature type="transmembrane region" description="Helical" evidence="1">
    <location>
        <begin position="12"/>
        <end position="31"/>
    </location>
</feature>
<reference evidence="3" key="1">
    <citation type="journal article" date="2016" name="Nature">
        <title>The genome of the seagrass Zostera marina reveals angiosperm adaptation to the sea.</title>
        <authorList>
            <person name="Olsen J.L."/>
            <person name="Rouze P."/>
            <person name="Verhelst B."/>
            <person name="Lin Y.-C."/>
            <person name="Bayer T."/>
            <person name="Collen J."/>
            <person name="Dattolo E."/>
            <person name="De Paoli E."/>
            <person name="Dittami S."/>
            <person name="Maumus F."/>
            <person name="Michel G."/>
            <person name="Kersting A."/>
            <person name="Lauritano C."/>
            <person name="Lohaus R."/>
            <person name="Toepel M."/>
            <person name="Tonon T."/>
            <person name="Vanneste K."/>
            <person name="Amirebrahimi M."/>
            <person name="Brakel J."/>
            <person name="Bostroem C."/>
            <person name="Chovatia M."/>
            <person name="Grimwood J."/>
            <person name="Jenkins J.W."/>
            <person name="Jueterbock A."/>
            <person name="Mraz A."/>
            <person name="Stam W.T."/>
            <person name="Tice H."/>
            <person name="Bornberg-Bauer E."/>
            <person name="Green P.J."/>
            <person name="Pearson G.A."/>
            <person name="Procaccini G."/>
            <person name="Duarte C.M."/>
            <person name="Schmutz J."/>
            <person name="Reusch T.B.H."/>
            <person name="Van de Peer Y."/>
        </authorList>
    </citation>
    <scope>NUCLEOTIDE SEQUENCE [LARGE SCALE GENOMIC DNA]</scope>
    <source>
        <strain evidence="3">cv. Finnish</strain>
    </source>
</reference>
<dbReference type="OrthoDB" id="1910973at2759"/>
<evidence type="ECO:0000313" key="3">
    <source>
        <dbReference type="Proteomes" id="UP000036987"/>
    </source>
</evidence>
<comment type="caution">
    <text evidence="2">The sequence shown here is derived from an EMBL/GenBank/DDBJ whole genome shotgun (WGS) entry which is preliminary data.</text>
</comment>
<dbReference type="PANTHER" id="PTHR36815">
    <property type="entry name" value="BNAC03G48760D PROTEIN"/>
    <property type="match status" value="1"/>
</dbReference>
<evidence type="ECO:0000313" key="2">
    <source>
        <dbReference type="EMBL" id="KMZ75427.1"/>
    </source>
</evidence>
<dbReference type="PANTHER" id="PTHR36815:SF1">
    <property type="entry name" value="OS03G0675700 PROTEIN"/>
    <property type="match status" value="1"/>
</dbReference>
<dbReference type="EMBL" id="LFYR01000167">
    <property type="protein sequence ID" value="KMZ75427.1"/>
    <property type="molecule type" value="Genomic_DNA"/>
</dbReference>
<proteinExistence type="predicted"/>